<keyword evidence="5" id="KW-0406">Ion transport</keyword>
<dbReference type="Gene3D" id="1.10.287.70">
    <property type="match status" value="1"/>
</dbReference>
<sequence>MASDAPGVSSGRGPGGCRDPGAMDDRRIREWERRTSVPLMTASMLFLAAYAVLVLDHDLSPDARDSWWTVLGVTWAVFGVDYLVRLALSPRRLRFVVTRWLDLLVLVLPLLRPLRVVQTYTRAQRSGHGGRLALEAQVMAYAGLTTLLLGFAGSLAVYHVEHGRTGANIRTYGDAVWYTCSTLTAVGYGDVFPVTARGRLIGVGLMVTGLGLLGSVVGTFSSWLVGRFREISEAERPPERD</sequence>
<dbReference type="Gene3D" id="1.20.5.110">
    <property type="match status" value="1"/>
</dbReference>
<evidence type="ECO:0000256" key="7">
    <source>
        <dbReference type="ARBA" id="ARBA00023303"/>
    </source>
</evidence>
<evidence type="ECO:0000256" key="5">
    <source>
        <dbReference type="ARBA" id="ARBA00023065"/>
    </source>
</evidence>
<evidence type="ECO:0000259" key="10">
    <source>
        <dbReference type="Pfam" id="PF07885"/>
    </source>
</evidence>
<evidence type="ECO:0000313" key="12">
    <source>
        <dbReference type="Proteomes" id="UP001198565"/>
    </source>
</evidence>
<feature type="transmembrane region" description="Helical" evidence="9">
    <location>
        <begin position="201"/>
        <end position="226"/>
    </location>
</feature>
<dbReference type="SUPFAM" id="SSF81324">
    <property type="entry name" value="Voltage-gated potassium channels"/>
    <property type="match status" value="1"/>
</dbReference>
<dbReference type="GO" id="GO:0034220">
    <property type="term" value="P:monoatomic ion transmembrane transport"/>
    <property type="evidence" value="ECO:0007669"/>
    <property type="project" value="UniProtKB-KW"/>
</dbReference>
<feature type="region of interest" description="Disordered" evidence="8">
    <location>
        <begin position="1"/>
        <end position="24"/>
    </location>
</feature>
<name>A0ABS7QMA1_9ACTN</name>
<keyword evidence="3 9" id="KW-0812">Transmembrane</keyword>
<dbReference type="InterPro" id="IPR027359">
    <property type="entry name" value="Volt_channel_dom_sf"/>
</dbReference>
<keyword evidence="6 9" id="KW-0472">Membrane</keyword>
<dbReference type="Gene3D" id="1.20.120.350">
    <property type="entry name" value="Voltage-gated potassium channels. Chain C"/>
    <property type="match status" value="1"/>
</dbReference>
<keyword evidence="12" id="KW-1185">Reference proteome</keyword>
<comment type="subcellular location">
    <subcellularLocation>
        <location evidence="1">Membrane</location>
        <topology evidence="1">Multi-pass membrane protein</topology>
    </subcellularLocation>
</comment>
<protein>
    <submittedName>
        <fullName evidence="11">Potassium channel family protein</fullName>
    </submittedName>
</protein>
<dbReference type="Pfam" id="PF07885">
    <property type="entry name" value="Ion_trans_2"/>
    <property type="match status" value="1"/>
</dbReference>
<keyword evidence="4 9" id="KW-1133">Transmembrane helix</keyword>
<dbReference type="InterPro" id="IPR028325">
    <property type="entry name" value="VG_K_chnl"/>
</dbReference>
<evidence type="ECO:0000256" key="1">
    <source>
        <dbReference type="ARBA" id="ARBA00004141"/>
    </source>
</evidence>
<feature type="transmembrane region" description="Helical" evidence="9">
    <location>
        <begin position="36"/>
        <end position="55"/>
    </location>
</feature>
<evidence type="ECO:0000256" key="9">
    <source>
        <dbReference type="SAM" id="Phobius"/>
    </source>
</evidence>
<comment type="caution">
    <text evidence="11">The sequence shown here is derived from an EMBL/GenBank/DDBJ whole genome shotgun (WGS) entry which is preliminary data.</text>
</comment>
<evidence type="ECO:0000256" key="3">
    <source>
        <dbReference type="ARBA" id="ARBA00022692"/>
    </source>
</evidence>
<feature type="transmembrane region" description="Helical" evidence="9">
    <location>
        <begin position="67"/>
        <end position="88"/>
    </location>
</feature>
<dbReference type="InterPro" id="IPR013099">
    <property type="entry name" value="K_chnl_dom"/>
</dbReference>
<dbReference type="Proteomes" id="UP001198565">
    <property type="component" value="Unassembled WGS sequence"/>
</dbReference>
<evidence type="ECO:0000256" key="8">
    <source>
        <dbReference type="SAM" id="MobiDB-lite"/>
    </source>
</evidence>
<gene>
    <name evidence="11" type="ORF">K7472_05565</name>
</gene>
<accession>A0ABS7QMA1</accession>
<evidence type="ECO:0000256" key="6">
    <source>
        <dbReference type="ARBA" id="ARBA00023136"/>
    </source>
</evidence>
<proteinExistence type="predicted"/>
<dbReference type="EMBL" id="JAINVZ010000003">
    <property type="protein sequence ID" value="MBY8884316.1"/>
    <property type="molecule type" value="Genomic_DNA"/>
</dbReference>
<dbReference type="PANTHER" id="PTHR11537:SF254">
    <property type="entry name" value="POTASSIUM VOLTAGE-GATED CHANNEL PROTEIN SHAB"/>
    <property type="match status" value="1"/>
</dbReference>
<evidence type="ECO:0000256" key="4">
    <source>
        <dbReference type="ARBA" id="ARBA00022989"/>
    </source>
</evidence>
<feature type="transmembrane region" description="Helical" evidence="9">
    <location>
        <begin position="172"/>
        <end position="189"/>
    </location>
</feature>
<feature type="transmembrane region" description="Helical" evidence="9">
    <location>
        <begin position="138"/>
        <end position="160"/>
    </location>
</feature>
<keyword evidence="7 11" id="KW-0407">Ion channel</keyword>
<evidence type="ECO:0000313" key="11">
    <source>
        <dbReference type="EMBL" id="MBY8884316.1"/>
    </source>
</evidence>
<dbReference type="PANTHER" id="PTHR11537">
    <property type="entry name" value="VOLTAGE-GATED POTASSIUM CHANNEL"/>
    <property type="match status" value="1"/>
</dbReference>
<feature type="domain" description="Potassium channel" evidence="10">
    <location>
        <begin position="147"/>
        <end position="224"/>
    </location>
</feature>
<keyword evidence="2" id="KW-0813">Transport</keyword>
<organism evidence="11 12">
    <name type="scientific">Streptantibioticus parmotrematis</name>
    <dbReference type="NCBI Taxonomy" id="2873249"/>
    <lineage>
        <taxon>Bacteria</taxon>
        <taxon>Bacillati</taxon>
        <taxon>Actinomycetota</taxon>
        <taxon>Actinomycetes</taxon>
        <taxon>Kitasatosporales</taxon>
        <taxon>Streptomycetaceae</taxon>
        <taxon>Streptantibioticus</taxon>
    </lineage>
</organism>
<reference evidence="11 12" key="1">
    <citation type="submission" date="2021-08" db="EMBL/GenBank/DDBJ databases">
        <title>Streptomyces sp. PTM05 isolated from lichen.</title>
        <authorList>
            <person name="Somphong A."/>
            <person name="Phongsopitanun W."/>
            <person name="Tanasupawat S."/>
        </authorList>
    </citation>
    <scope>NUCLEOTIDE SEQUENCE [LARGE SCALE GENOMIC DNA]</scope>
    <source>
        <strain evidence="11 12">Ptm05</strain>
    </source>
</reference>
<evidence type="ECO:0000256" key="2">
    <source>
        <dbReference type="ARBA" id="ARBA00022448"/>
    </source>
</evidence>